<sequence length="435" mass="47268">MSGRNNASGDPLGGRHAWQANASSPQGAGGPYGAGSPYDAGNPYGTGSQSGSANPYDAGDPYGTGNSYGTGNPYEGTAGSPYQNGAGSPYQSGTNNPYQNDPYQNYPYQNDPYQNYPYQNDPYAGGYGTGYAGQPDPYATQYAPAYTSQSGSEYRGAPAPQTQPASVAFADWEQDTSFDYSAAAHSAAVAGPAPTTPRRRGSFFSRLLGVIGEILITLGVLVGLFIFWQLYYTDLGANKDQAKQVEQAQHAWGDPNAQERIGTPRYDDPPPARHYTTEGDIEGIIYIPEFGKDWAYTIKYGVDLENIIDTGSFGHYPETQYVGEVGNYAITAHRQTYGAAMRDVDKMREGDSIIVQTEDAYYVYKMVGSDIVQPTATEVLSPNPGHPELPAEKRMMTITTCHPPYVSNERWIVYAQFDHWVDPHDGKPEELVKGK</sequence>
<dbReference type="InterPro" id="IPR042003">
    <property type="entry name" value="Sortase_E"/>
</dbReference>
<name>A0A1G7A6P1_9ACTO</name>
<dbReference type="InterPro" id="IPR023365">
    <property type="entry name" value="Sortase_dom-sf"/>
</dbReference>
<evidence type="ECO:0000313" key="6">
    <source>
        <dbReference type="EMBL" id="SDE10534.1"/>
    </source>
</evidence>
<feature type="compositionally biased region" description="Low complexity" evidence="3">
    <location>
        <begin position="95"/>
        <end position="121"/>
    </location>
</feature>
<keyword evidence="7" id="KW-1185">Reference proteome</keyword>
<feature type="transmembrane region" description="Helical" evidence="4">
    <location>
        <begin position="207"/>
        <end position="231"/>
    </location>
</feature>
<feature type="active site" description="Acyl-thioester intermediate" evidence="2">
    <location>
        <position position="401"/>
    </location>
</feature>
<keyword evidence="4" id="KW-1133">Transmembrane helix</keyword>
<dbReference type="RefSeq" id="WP_082160062.1">
    <property type="nucleotide sequence ID" value="NZ_FNAU01000002.1"/>
</dbReference>
<feature type="region of interest" description="Disordered" evidence="3">
    <location>
        <begin position="250"/>
        <end position="270"/>
    </location>
</feature>
<dbReference type="NCBIfam" id="TIGR01076">
    <property type="entry name" value="sortase_fam"/>
    <property type="match status" value="1"/>
</dbReference>
<evidence type="ECO:0000256" key="1">
    <source>
        <dbReference type="ARBA" id="ARBA00022801"/>
    </source>
</evidence>
<reference evidence="5" key="3">
    <citation type="submission" date="2023-10" db="EMBL/GenBank/DDBJ databases">
        <title>Whole Genome based description of the genera Actinobaculum and Actinotignum reveals a complex phylogenetic relationship within the species included in the genus Actinotignum.</title>
        <authorList>
            <person name="Jensen C.S."/>
            <person name="Dargis R."/>
            <person name="Kemp M."/>
            <person name="Christensen J.J."/>
        </authorList>
    </citation>
    <scope>NUCLEOTIDE SEQUENCE</scope>
    <source>
        <strain evidence="5">Actinobaculum_suis_CCUG19206T</strain>
    </source>
</reference>
<evidence type="ECO:0000256" key="4">
    <source>
        <dbReference type="SAM" id="Phobius"/>
    </source>
</evidence>
<dbReference type="Pfam" id="PF04203">
    <property type="entry name" value="Sortase"/>
    <property type="match status" value="1"/>
</dbReference>
<gene>
    <name evidence="5" type="ORF">R6G71_01160</name>
    <name evidence="6" type="ORF">SAMN05421878_102103</name>
</gene>
<dbReference type="EMBL" id="FNAU01000002">
    <property type="protein sequence ID" value="SDE10534.1"/>
    <property type="molecule type" value="Genomic_DNA"/>
</dbReference>
<dbReference type="InterPro" id="IPR005754">
    <property type="entry name" value="Sortase"/>
</dbReference>
<protein>
    <submittedName>
        <fullName evidence="5">Class E sortase</fullName>
    </submittedName>
    <submittedName>
        <fullName evidence="6">LPXTG-site transpeptidase (Sortase) family protein</fullName>
    </submittedName>
</protein>
<dbReference type="InterPro" id="IPR053465">
    <property type="entry name" value="Sortase_Class_E"/>
</dbReference>
<evidence type="ECO:0000256" key="3">
    <source>
        <dbReference type="SAM" id="MobiDB-lite"/>
    </source>
</evidence>
<proteinExistence type="predicted"/>
<feature type="compositionally biased region" description="Polar residues" evidence="3">
    <location>
        <begin position="80"/>
        <end position="94"/>
    </location>
</feature>
<feature type="region of interest" description="Disordered" evidence="3">
    <location>
        <begin position="1"/>
        <end position="121"/>
    </location>
</feature>
<dbReference type="Proteomes" id="UP001273799">
    <property type="component" value="Unassembled WGS sequence"/>
</dbReference>
<feature type="active site" description="Proton donor/acceptor" evidence="2">
    <location>
        <position position="333"/>
    </location>
</feature>
<evidence type="ECO:0000313" key="5">
    <source>
        <dbReference type="EMBL" id="MDY5152666.1"/>
    </source>
</evidence>
<dbReference type="AlphaFoldDB" id="A0A1G7A6P1"/>
<keyword evidence="4" id="KW-0472">Membrane</keyword>
<evidence type="ECO:0000256" key="2">
    <source>
        <dbReference type="PIRSR" id="PIRSR605754-1"/>
    </source>
</evidence>
<organism evidence="6 7">
    <name type="scientific">Actinobaculum suis</name>
    <dbReference type="NCBI Taxonomy" id="1657"/>
    <lineage>
        <taxon>Bacteria</taxon>
        <taxon>Bacillati</taxon>
        <taxon>Actinomycetota</taxon>
        <taxon>Actinomycetes</taxon>
        <taxon>Actinomycetales</taxon>
        <taxon>Actinomycetaceae</taxon>
        <taxon>Actinobaculum</taxon>
    </lineage>
</organism>
<dbReference type="NCBIfam" id="NF033747">
    <property type="entry name" value="class_E_sortase"/>
    <property type="match status" value="1"/>
</dbReference>
<dbReference type="CDD" id="cd05830">
    <property type="entry name" value="Sortase_E"/>
    <property type="match status" value="1"/>
</dbReference>
<keyword evidence="1" id="KW-0378">Hydrolase</keyword>
<dbReference type="Gene3D" id="2.40.260.10">
    <property type="entry name" value="Sortase"/>
    <property type="match status" value="1"/>
</dbReference>
<reference evidence="7" key="1">
    <citation type="submission" date="2016-10" db="EMBL/GenBank/DDBJ databases">
        <authorList>
            <person name="Varghese N."/>
        </authorList>
    </citation>
    <scope>NUCLEOTIDE SEQUENCE [LARGE SCALE GENOMIC DNA]</scope>
    <source>
        <strain evidence="7">DSM 20639</strain>
    </source>
</reference>
<evidence type="ECO:0000313" key="7">
    <source>
        <dbReference type="Proteomes" id="UP000182744"/>
    </source>
</evidence>
<dbReference type="EMBL" id="JAWNFU010000001">
    <property type="protein sequence ID" value="MDY5152666.1"/>
    <property type="molecule type" value="Genomic_DNA"/>
</dbReference>
<reference evidence="6" key="2">
    <citation type="submission" date="2016-10" db="EMBL/GenBank/DDBJ databases">
        <authorList>
            <person name="de Groot N.N."/>
        </authorList>
    </citation>
    <scope>NUCLEOTIDE SEQUENCE [LARGE SCALE GENOMIC DNA]</scope>
    <source>
        <strain evidence="6">DSM 20639</strain>
    </source>
</reference>
<dbReference type="GO" id="GO:0016787">
    <property type="term" value="F:hydrolase activity"/>
    <property type="evidence" value="ECO:0007669"/>
    <property type="project" value="UniProtKB-KW"/>
</dbReference>
<dbReference type="SUPFAM" id="SSF63817">
    <property type="entry name" value="Sortase"/>
    <property type="match status" value="1"/>
</dbReference>
<keyword evidence="4" id="KW-0812">Transmembrane</keyword>
<dbReference type="Proteomes" id="UP000182744">
    <property type="component" value="Unassembled WGS sequence"/>
</dbReference>
<accession>A0A1G7A6P1</accession>